<accession>A0A814TA69</accession>
<dbReference type="PANTHER" id="PTHR24173">
    <property type="entry name" value="ANKYRIN REPEAT CONTAINING"/>
    <property type="match status" value="1"/>
</dbReference>
<reference evidence="6" key="1">
    <citation type="submission" date="2021-02" db="EMBL/GenBank/DDBJ databases">
        <authorList>
            <person name="Nowell W R."/>
        </authorList>
    </citation>
    <scope>NUCLEOTIDE SEQUENCE</scope>
</reference>
<gene>
    <name evidence="6" type="ORF">GPM918_LOCUS21561</name>
    <name evidence="7" type="ORF">SRO942_LOCUS21558</name>
</gene>
<feature type="coiled-coil region" evidence="4">
    <location>
        <begin position="1271"/>
        <end position="1343"/>
    </location>
</feature>
<evidence type="ECO:0000313" key="6">
    <source>
        <dbReference type="EMBL" id="CAF1158687.1"/>
    </source>
</evidence>
<dbReference type="Gene3D" id="1.25.40.20">
    <property type="entry name" value="Ankyrin repeat-containing domain"/>
    <property type="match status" value="6"/>
</dbReference>
<evidence type="ECO:0000256" key="5">
    <source>
        <dbReference type="SAM" id="MobiDB-lite"/>
    </source>
</evidence>
<dbReference type="Proteomes" id="UP000663829">
    <property type="component" value="Unassembled WGS sequence"/>
</dbReference>
<name>A0A814TA69_9BILA</name>
<dbReference type="SUPFAM" id="SSF48403">
    <property type="entry name" value="Ankyrin repeat"/>
    <property type="match status" value="4"/>
</dbReference>
<evidence type="ECO:0000256" key="4">
    <source>
        <dbReference type="SAM" id="Coils"/>
    </source>
</evidence>
<dbReference type="Proteomes" id="UP000681722">
    <property type="component" value="Unassembled WGS sequence"/>
</dbReference>
<evidence type="ECO:0000313" key="7">
    <source>
        <dbReference type="EMBL" id="CAF3922081.1"/>
    </source>
</evidence>
<evidence type="ECO:0000256" key="2">
    <source>
        <dbReference type="ARBA" id="ARBA00023043"/>
    </source>
</evidence>
<keyword evidence="2 3" id="KW-0040">ANK repeat</keyword>
<evidence type="ECO:0000313" key="8">
    <source>
        <dbReference type="Proteomes" id="UP000663829"/>
    </source>
</evidence>
<feature type="compositionally biased region" description="Basic and acidic residues" evidence="5">
    <location>
        <begin position="1953"/>
        <end position="1971"/>
    </location>
</feature>
<proteinExistence type="predicted"/>
<feature type="repeat" description="ANK" evidence="3">
    <location>
        <begin position="523"/>
        <end position="555"/>
    </location>
</feature>
<dbReference type="PANTHER" id="PTHR24173:SF74">
    <property type="entry name" value="ANKYRIN REPEAT DOMAIN-CONTAINING PROTEIN 16"/>
    <property type="match status" value="1"/>
</dbReference>
<keyword evidence="4" id="KW-0175">Coiled coil</keyword>
<dbReference type="PROSITE" id="PS50088">
    <property type="entry name" value="ANK_REPEAT"/>
    <property type="match status" value="2"/>
</dbReference>
<feature type="compositionally biased region" description="Low complexity" evidence="5">
    <location>
        <begin position="1993"/>
        <end position="2002"/>
    </location>
</feature>
<dbReference type="EMBL" id="CAJNOQ010007125">
    <property type="protein sequence ID" value="CAF1158687.1"/>
    <property type="molecule type" value="Genomic_DNA"/>
</dbReference>
<feature type="region of interest" description="Disordered" evidence="5">
    <location>
        <begin position="1938"/>
        <end position="1972"/>
    </location>
</feature>
<feature type="region of interest" description="Disordered" evidence="5">
    <location>
        <begin position="592"/>
        <end position="648"/>
    </location>
</feature>
<dbReference type="PROSITE" id="PS50297">
    <property type="entry name" value="ANK_REP_REGION"/>
    <property type="match status" value="1"/>
</dbReference>
<dbReference type="InterPro" id="IPR036770">
    <property type="entry name" value="Ankyrin_rpt-contain_sf"/>
</dbReference>
<evidence type="ECO:0000256" key="3">
    <source>
        <dbReference type="PROSITE-ProRule" id="PRU00023"/>
    </source>
</evidence>
<feature type="repeat" description="ANK" evidence="3">
    <location>
        <begin position="217"/>
        <end position="249"/>
    </location>
</feature>
<comment type="caution">
    <text evidence="6">The sequence shown here is derived from an EMBL/GenBank/DDBJ whole genome shotgun (WGS) entry which is preliminary data.</text>
</comment>
<dbReference type="Pfam" id="PF12796">
    <property type="entry name" value="Ank_2"/>
    <property type="match status" value="2"/>
</dbReference>
<dbReference type="Pfam" id="PF13606">
    <property type="entry name" value="Ank_3"/>
    <property type="match status" value="1"/>
</dbReference>
<feature type="compositionally biased region" description="Basic and acidic residues" evidence="5">
    <location>
        <begin position="2003"/>
        <end position="2029"/>
    </location>
</feature>
<dbReference type="InterPro" id="IPR002110">
    <property type="entry name" value="Ankyrin_rpt"/>
</dbReference>
<dbReference type="OrthoDB" id="9995210at2759"/>
<feature type="coiled-coil region" evidence="4">
    <location>
        <begin position="1756"/>
        <end position="1839"/>
    </location>
</feature>
<dbReference type="SMART" id="SM00248">
    <property type="entry name" value="ANK"/>
    <property type="match status" value="14"/>
</dbReference>
<dbReference type="EMBL" id="CAJOBC010007124">
    <property type="protein sequence ID" value="CAF3922081.1"/>
    <property type="molecule type" value="Genomic_DNA"/>
</dbReference>
<feature type="region of interest" description="Disordered" evidence="5">
    <location>
        <begin position="1984"/>
        <end position="2029"/>
    </location>
</feature>
<keyword evidence="8" id="KW-1185">Reference proteome</keyword>
<feature type="compositionally biased region" description="Polar residues" evidence="5">
    <location>
        <begin position="1938"/>
        <end position="1952"/>
    </location>
</feature>
<sequence length="2029" mass="227977">MASKTVVKATEKLWTIVEKKATQPNSVVAAQQFIVNDGADVRSPNKNHQYMIPYVLGLVQRNRDAGRINEAESCTRLLSVLQQRASELLSESLTSGDLNGMRLLVQLGTDCYQADKYGQLGLLGELLKQDKHPVRLDIIQFLVQNSQQAITSIDNQQQTCLSLAKCNQQCSSDVVEYLQGQFDLILNKIPFNTQRININEVGEWIRRGANTEYVDDKGNTVLCNAVITNNLELIKVLVASGSNTEYKNNENFTALQLARNATPRNAQLVAFLEKQGVNSELKQLIQQKKSQLTADEVHKLLEQGAKIDALIANNDTFLHLLIVNNGTPELVNAFVNDFGADIDAMNVNGYRPIEMCILYDDAQFLTLSAFLKLKKVTSDMFFNRKLNISSLQFANDQKRLVAAQIIQDELNLRLWQCIAQATADEKRNSKIIMEAKQLISYGAQIDHKHIDEDYDQWTVLHLACKSSNADLVRYLIENLKPDYVKSTLGGDVPVTIASEFGQLPIVQYLRGLRGTQLNIANKDKQTPLHLATKNNHLLVVRYLVLWGADHEAQNSSQKTPLEIAETNVTKSKDEVSNKKIIHFLKQLICPKTDGEKKRPRSARPNNSLDLCDIPTQMLVDKQSPTDQSDEDPLGETKKGFLSGTPNSNLRDACEKGDVHLAKEAIAEGADIRHRQKNRSFLDVVTSSLNEYNGKVNLPSIRQDERQRFYSMAVGCHQILQDLQHIATTKLIEAIKQSNTGRVIAYHQVGGQLTPGLLDLACRSSDNFNIIDYLINQSKENYAAMFNYSTVDSPYMIAMKTKHINVAKYLKYRLSIECTNAINANNLPFVKQLIRAGASVDTQDTNNLLVAVKYNNVELVQLLAENGARLPTEWLGTNDMQLPPAQTKDLNPDIVFYLNRCLLDRRLRLYAANGDLNGVIQCQRIGADINSKNCHGATALFYTIQFGSYFSVVHALVSCGASMLHSNIDDPKSLLQLSERPNYEQIHSYLAQELNVQFLAGILDNDIERAESLSKLGADFNFQDEQKRTLLHYAVQYHGIDLVKWLGERGSTMTTPDINGNYAITDAAYKGDFAVVEYIITSNPATKKLKNNSGQDAHQIAKQQNFKRIVQLLEGKPIDDTVEENEKILPPKYDLKTLIKAAKDGQVKIIREFVDQRYPSLEDKKSQCEQIISAAKQHKQSEVLALLERHYKTLSADFTSDVPRSGLVSLSDEYQIMLKGFLTGLSGIIASSKVVLDPSDPNTYKELFSNLNSHARQRELQISKIQTEQDISELSKQDMNDIEQKIQQMNGEIEKIKKQEELLNKRVHATDISLKEANATAIEKKQLYDDKEATKEQLAALECTMLLVKNAKTTAIKKKNLIEFMRNEATNLYLFYSTIEHRLTSLFFSVLTAQSGLVKTEMGTKLSMAQMAVDNFPTSVLSVAEPVMKAITGAVSKILEKIDQKEHNREWHNISTLGNIDELKKAATNSAGLLTLYYKQQIESIDTKADIKGSNFLNTNIQKVKDNFVDVRPEQTYEKAKSAKGNSNAISEKENELTIVIVAEYIIEWMKDSLASSMKNDKHIDKTKPLADQLWLCVAKKDPIEQGRLTAATDTLGLSTGKQLIPLKSKDAEGQPTYVQVRYLFGCVSVISGDGVVYRYRVPKGFTEDLELKSLEVFGYVYLEPFVRGDKRILDIIKAGRSLEKADDRKDTESFAKVVDGIVVFHDEDDGIGGDSTITRETARQVAKIMREDKIFVDPQEMKKQLDKAQEKNELTINVLRDDMKEKSEKYENLMKAAYEKIGKDFVEVKQALIKDNEEQYSKESKKLTQQIKELQIQLEKTITERMNQIEKDMKQKSDEMMIIVTSAKTESSSAIHLATNAVESSAIASQEAIEASKNARELVDSTEQRKQEMKVATDACRELVQRTIAEQKENYQKSLAELHTKYQENMERLKQLTETAASQAKDSTSAAKETSKLTREQLEVQKDESKKTIASVKEAAQQWEKSAKDAAKSSDLAANQAKDAAKEAKRAADSSKEAVEKADKIAKKM</sequence>
<organism evidence="6 8">
    <name type="scientific">Didymodactylos carnosus</name>
    <dbReference type="NCBI Taxonomy" id="1234261"/>
    <lineage>
        <taxon>Eukaryota</taxon>
        <taxon>Metazoa</taxon>
        <taxon>Spiralia</taxon>
        <taxon>Gnathifera</taxon>
        <taxon>Rotifera</taxon>
        <taxon>Eurotatoria</taxon>
        <taxon>Bdelloidea</taxon>
        <taxon>Philodinida</taxon>
        <taxon>Philodinidae</taxon>
        <taxon>Didymodactylos</taxon>
    </lineage>
</organism>
<protein>
    <submittedName>
        <fullName evidence="6">Uncharacterized protein</fullName>
    </submittedName>
</protein>
<keyword evidence="1" id="KW-0677">Repeat</keyword>
<evidence type="ECO:0000256" key="1">
    <source>
        <dbReference type="ARBA" id="ARBA00022737"/>
    </source>
</evidence>